<comment type="caution">
    <text evidence="1">The sequence shown here is derived from an EMBL/GenBank/DDBJ whole genome shotgun (WGS) entry which is preliminary data.</text>
</comment>
<keyword evidence="2" id="KW-1185">Reference proteome</keyword>
<dbReference type="RefSeq" id="WP_219750186.1">
    <property type="nucleotide sequence ID" value="NZ_JAHXZN010000008.1"/>
</dbReference>
<name>A0ABS7BSM2_9SPHN</name>
<proteinExistence type="predicted"/>
<gene>
    <name evidence="1" type="ORF">KZ820_17830</name>
</gene>
<protein>
    <submittedName>
        <fullName evidence="1">Uncharacterized protein</fullName>
    </submittedName>
</protein>
<evidence type="ECO:0000313" key="2">
    <source>
        <dbReference type="Proteomes" id="UP000759103"/>
    </source>
</evidence>
<organism evidence="1 2">
    <name type="scientific">Sphingomonas citri</name>
    <dbReference type="NCBI Taxonomy" id="2862499"/>
    <lineage>
        <taxon>Bacteria</taxon>
        <taxon>Pseudomonadati</taxon>
        <taxon>Pseudomonadota</taxon>
        <taxon>Alphaproteobacteria</taxon>
        <taxon>Sphingomonadales</taxon>
        <taxon>Sphingomonadaceae</taxon>
        <taxon>Sphingomonas</taxon>
    </lineage>
</organism>
<evidence type="ECO:0000313" key="1">
    <source>
        <dbReference type="EMBL" id="MBW6532605.1"/>
    </source>
</evidence>
<dbReference type="EMBL" id="JAHXZN010000008">
    <property type="protein sequence ID" value="MBW6532605.1"/>
    <property type="molecule type" value="Genomic_DNA"/>
</dbReference>
<accession>A0ABS7BSM2</accession>
<reference evidence="1 2" key="1">
    <citation type="submission" date="2021-07" db="EMBL/GenBank/DDBJ databases">
        <title>Sphingomonas sp.</title>
        <authorList>
            <person name="Feng G."/>
            <person name="Li J."/>
            <person name="Pan M."/>
        </authorList>
    </citation>
    <scope>NUCLEOTIDE SEQUENCE [LARGE SCALE GENOMIC DNA]</scope>
    <source>
        <strain evidence="1 2">RRHST34</strain>
    </source>
</reference>
<sequence length="74" mass="8012">MAKSLDAEMAAIEADERKIAERRQAHAAKVREAAVGTVERAGLLKLPLDRLEGLMKAVKTLGVDEVEKRLTATA</sequence>
<dbReference type="Proteomes" id="UP000759103">
    <property type="component" value="Unassembled WGS sequence"/>
</dbReference>